<dbReference type="InterPro" id="IPR045199">
    <property type="entry name" value="ATAD2-like"/>
</dbReference>
<dbReference type="InterPro" id="IPR003593">
    <property type="entry name" value="AAA+_ATPase"/>
</dbReference>
<dbReference type="AlphaFoldDB" id="A0A674CHF3"/>
<dbReference type="CDD" id="cd19517">
    <property type="entry name" value="RecA-like_Yta7-like"/>
    <property type="match status" value="1"/>
</dbReference>
<evidence type="ECO:0000256" key="3">
    <source>
        <dbReference type="ARBA" id="ARBA00022553"/>
    </source>
</evidence>
<dbReference type="SMART" id="SM00382">
    <property type="entry name" value="AAA"/>
    <property type="match status" value="1"/>
</dbReference>
<dbReference type="PRINTS" id="PR00503">
    <property type="entry name" value="BROMODOMAIN"/>
</dbReference>
<evidence type="ECO:0000256" key="8">
    <source>
        <dbReference type="ARBA" id="ARBA00023242"/>
    </source>
</evidence>
<dbReference type="PROSITE" id="PS00674">
    <property type="entry name" value="AAA"/>
    <property type="match status" value="1"/>
</dbReference>
<dbReference type="InterPro" id="IPR003960">
    <property type="entry name" value="ATPase_AAA_CS"/>
</dbReference>
<evidence type="ECO:0000256" key="6">
    <source>
        <dbReference type="ARBA" id="ARBA00023054"/>
    </source>
</evidence>
<dbReference type="SUPFAM" id="SSF47370">
    <property type="entry name" value="Bromodomain"/>
    <property type="match status" value="1"/>
</dbReference>
<dbReference type="InterPro" id="IPR027417">
    <property type="entry name" value="P-loop_NTPase"/>
</dbReference>
<dbReference type="InterPro" id="IPR003959">
    <property type="entry name" value="ATPase_AAA_core"/>
</dbReference>
<feature type="region of interest" description="Disordered" evidence="10">
    <location>
        <begin position="737"/>
        <end position="766"/>
    </location>
</feature>
<dbReference type="GeneTree" id="ENSGT00550000074694"/>
<keyword evidence="6" id="KW-0175">Coiled coil</keyword>
<dbReference type="Pfam" id="PF17862">
    <property type="entry name" value="AAA_lid_3"/>
    <property type="match status" value="1"/>
</dbReference>
<evidence type="ECO:0000256" key="9">
    <source>
        <dbReference type="PROSITE-ProRule" id="PRU00035"/>
    </source>
</evidence>
<reference evidence="12" key="2">
    <citation type="submission" date="2025-09" db="UniProtKB">
        <authorList>
            <consortium name="Ensembl"/>
        </authorList>
    </citation>
    <scope>IDENTIFICATION</scope>
</reference>
<dbReference type="FunFam" id="3.40.50.300:FF:000061">
    <property type="entry name" value="ATPase family, AAA domain-containing 2"/>
    <property type="match status" value="1"/>
</dbReference>
<evidence type="ECO:0000256" key="1">
    <source>
        <dbReference type="ARBA" id="ARBA00004123"/>
    </source>
</evidence>
<dbReference type="InterPro" id="IPR036427">
    <property type="entry name" value="Bromodomain-like_sf"/>
</dbReference>
<dbReference type="PROSITE" id="PS50014">
    <property type="entry name" value="BROMODOMAIN_2"/>
    <property type="match status" value="1"/>
</dbReference>
<evidence type="ECO:0000313" key="12">
    <source>
        <dbReference type="Ensembl" id="ENSSTUP00000082863.1"/>
    </source>
</evidence>
<dbReference type="GO" id="GO:0003682">
    <property type="term" value="F:chromatin binding"/>
    <property type="evidence" value="ECO:0007669"/>
    <property type="project" value="TreeGrafter"/>
</dbReference>
<dbReference type="Gene3D" id="3.40.50.300">
    <property type="entry name" value="P-loop containing nucleotide triphosphate hydrolases"/>
    <property type="match status" value="2"/>
</dbReference>
<keyword evidence="5" id="KW-0067">ATP-binding</keyword>
<dbReference type="GO" id="GO:0045815">
    <property type="term" value="P:transcription initiation-coupled chromatin remodeling"/>
    <property type="evidence" value="ECO:0007669"/>
    <property type="project" value="TreeGrafter"/>
</dbReference>
<gene>
    <name evidence="12" type="primary">ATAD2</name>
</gene>
<sequence>AWHTREASSSDEDDSSDEEDAEQEAKNRSVNMCLPLNLRKEDILGIHKDRMKMGASLADVDPMAIDQSVRFDSVGGLTSHISALKEMVVFPLLYPEVFEKFKIQPPRGCLFYGPPGTGKTLVARALANECSQGDRKVAFFMRKGADCLSKWVGESERQLRLLFDQAYQMRPAIIFFDEIDGLAPVRSSRQDQIHSSIVSTLLALMDGLDSRGEVVVIGATNRLDSIDPALRRPGRFDREFLFGLPDRELICVQWNPTPSDPFLEELADKCVGYCGADIKAVCAEAALCALRRRYPQIYGTSQKLLLDVGSININSRDFVAAVRKMVPASQRAVSSPAKALTPVVTPLLGPELANVLDALQKVFPHAEQDLTDSILEDDLMYSGDEGPSSNNSITKQTTTKGSFLHFARSATCHPTTYRPRLLLAGRPGAGQSSHLAPAVLHALEKFTVYTLDMAVLFGVSCTSPEEACAQVFCEAKRTSPSILYIPHIQQWWDTVGLALKATFLSLLQDIPSFSPIMLLATMVCVPYWATQPILRKFFENLILSQAARAPASKKKALMHAMEVLPLAPPPPPRQMSERECLRLEEQEEDTLRELRLFLRNVTERLSQDKRFKAFTKPVDIEEVPDYIKVIRHPMDLSTVLSKVDLHKYVTVREFVNDVDLIWKNALEYNPDSDPSDRQIRHRACALKDTTHAIIRDELDEDFNRICEQIRESRNKRGCTSSKFAPSYYQTLPREEGFAESKRPGGNAGKDASTPYTANTPRPAQRRVTRATRTLVQQQQQLIDVDKALEILTQKTPQLVVHHDKLKELLKRAVSKTEGYEVHQLEKLYALLCQSIYRHRKNFDKTELVQVCGLQLMTLSRPLL</sequence>
<name>A0A674CHF3_SALTR</name>
<feature type="domain" description="Bromo" evidence="11">
    <location>
        <begin position="606"/>
        <end position="676"/>
    </location>
</feature>
<feature type="compositionally biased region" description="Acidic residues" evidence="10">
    <location>
        <begin position="9"/>
        <end position="22"/>
    </location>
</feature>
<evidence type="ECO:0000256" key="4">
    <source>
        <dbReference type="ARBA" id="ARBA00022741"/>
    </source>
</evidence>
<organism evidence="12 13">
    <name type="scientific">Salmo trutta</name>
    <name type="common">Brown trout</name>
    <dbReference type="NCBI Taxonomy" id="8032"/>
    <lineage>
        <taxon>Eukaryota</taxon>
        <taxon>Metazoa</taxon>
        <taxon>Chordata</taxon>
        <taxon>Craniata</taxon>
        <taxon>Vertebrata</taxon>
        <taxon>Euteleostomi</taxon>
        <taxon>Actinopterygii</taxon>
        <taxon>Neopterygii</taxon>
        <taxon>Teleostei</taxon>
        <taxon>Protacanthopterygii</taxon>
        <taxon>Salmoniformes</taxon>
        <taxon>Salmonidae</taxon>
        <taxon>Salmoninae</taxon>
        <taxon>Salmo</taxon>
    </lineage>
</organism>
<dbReference type="SUPFAM" id="SSF52540">
    <property type="entry name" value="P-loop containing nucleoside triphosphate hydrolases"/>
    <property type="match status" value="2"/>
</dbReference>
<dbReference type="FunFam" id="3.40.50.300:FF:000734">
    <property type="entry name" value="ATPase family, AAA domain containing 2"/>
    <property type="match status" value="1"/>
</dbReference>
<keyword evidence="13" id="KW-1185">Reference proteome</keyword>
<dbReference type="GO" id="GO:0005524">
    <property type="term" value="F:ATP binding"/>
    <property type="evidence" value="ECO:0007669"/>
    <property type="project" value="UniProtKB-KW"/>
</dbReference>
<dbReference type="InterPro" id="IPR001487">
    <property type="entry name" value="Bromodomain"/>
</dbReference>
<evidence type="ECO:0000313" key="13">
    <source>
        <dbReference type="Proteomes" id="UP000472277"/>
    </source>
</evidence>
<accession>A0A674CHF3</accession>
<dbReference type="Gene3D" id="1.10.8.60">
    <property type="match status" value="1"/>
</dbReference>
<comment type="similarity">
    <text evidence="2">Belongs to the AAA ATPase family.</text>
</comment>
<proteinExistence type="inferred from homology"/>
<evidence type="ECO:0000256" key="10">
    <source>
        <dbReference type="SAM" id="MobiDB-lite"/>
    </source>
</evidence>
<dbReference type="Proteomes" id="UP000472277">
    <property type="component" value="Chromosome 34"/>
</dbReference>
<dbReference type="GO" id="GO:0005654">
    <property type="term" value="C:nucleoplasm"/>
    <property type="evidence" value="ECO:0007669"/>
    <property type="project" value="UniProtKB-ARBA"/>
</dbReference>
<dbReference type="CDD" id="cd05528">
    <property type="entry name" value="Bromo_AAA"/>
    <property type="match status" value="1"/>
</dbReference>
<dbReference type="GO" id="GO:0006334">
    <property type="term" value="P:nucleosome assembly"/>
    <property type="evidence" value="ECO:0007669"/>
    <property type="project" value="TreeGrafter"/>
</dbReference>
<comment type="subcellular location">
    <subcellularLocation>
        <location evidence="1">Nucleus</location>
    </subcellularLocation>
</comment>
<feature type="region of interest" description="Disordered" evidence="10">
    <location>
        <begin position="1"/>
        <end position="28"/>
    </location>
</feature>
<dbReference type="PANTHER" id="PTHR23069">
    <property type="entry name" value="AAA DOMAIN-CONTAINING"/>
    <property type="match status" value="1"/>
</dbReference>
<dbReference type="Gene3D" id="1.20.920.10">
    <property type="entry name" value="Bromodomain-like"/>
    <property type="match status" value="1"/>
</dbReference>
<keyword evidence="3" id="KW-0597">Phosphoprotein</keyword>
<dbReference type="GO" id="GO:0042393">
    <property type="term" value="F:histone binding"/>
    <property type="evidence" value="ECO:0007669"/>
    <property type="project" value="TreeGrafter"/>
</dbReference>
<dbReference type="FunFam" id="1.20.920.10:FF:000021">
    <property type="entry name" value="ATPase family AAA domain-containing protein 2"/>
    <property type="match status" value="1"/>
</dbReference>
<dbReference type="PANTHER" id="PTHR23069:SF4">
    <property type="entry name" value="ATPASE FAMILY AAA DOMAIN-CONTAINING PROTEIN 2"/>
    <property type="match status" value="1"/>
</dbReference>
<keyword evidence="4" id="KW-0547">Nucleotide-binding</keyword>
<dbReference type="Ensembl" id="ENSSTUT00000088153.1">
    <property type="protein sequence ID" value="ENSSTUP00000082863.1"/>
    <property type="gene ID" value="ENSSTUG00000036114.1"/>
</dbReference>
<evidence type="ECO:0000259" key="11">
    <source>
        <dbReference type="PROSITE" id="PS50014"/>
    </source>
</evidence>
<dbReference type="Pfam" id="PF00004">
    <property type="entry name" value="AAA"/>
    <property type="match status" value="1"/>
</dbReference>
<dbReference type="GO" id="GO:0016887">
    <property type="term" value="F:ATP hydrolysis activity"/>
    <property type="evidence" value="ECO:0007669"/>
    <property type="project" value="InterPro"/>
</dbReference>
<dbReference type="GO" id="GO:0006337">
    <property type="term" value="P:nucleosome disassembly"/>
    <property type="evidence" value="ECO:0007669"/>
    <property type="project" value="TreeGrafter"/>
</dbReference>
<reference evidence="12" key="1">
    <citation type="submission" date="2025-08" db="UniProtKB">
        <authorList>
            <consortium name="Ensembl"/>
        </authorList>
    </citation>
    <scope>IDENTIFICATION</scope>
</reference>
<evidence type="ECO:0000256" key="7">
    <source>
        <dbReference type="ARBA" id="ARBA00023117"/>
    </source>
</evidence>
<dbReference type="SMART" id="SM00297">
    <property type="entry name" value="BROMO"/>
    <property type="match status" value="1"/>
</dbReference>
<dbReference type="Pfam" id="PF00439">
    <property type="entry name" value="Bromodomain"/>
    <property type="match status" value="1"/>
</dbReference>
<evidence type="ECO:0000256" key="2">
    <source>
        <dbReference type="ARBA" id="ARBA00006914"/>
    </source>
</evidence>
<keyword evidence="7 9" id="KW-0103">Bromodomain</keyword>
<dbReference type="InterPro" id="IPR041569">
    <property type="entry name" value="AAA_lid_3"/>
</dbReference>
<protein>
    <submittedName>
        <fullName evidence="12">ATPase family AAA domain containing 2</fullName>
    </submittedName>
</protein>
<evidence type="ECO:0000256" key="5">
    <source>
        <dbReference type="ARBA" id="ARBA00022840"/>
    </source>
</evidence>
<keyword evidence="8" id="KW-0539">Nucleus</keyword>